<feature type="repeat" description="TPR" evidence="6">
    <location>
        <begin position="389"/>
        <end position="422"/>
    </location>
</feature>
<dbReference type="InterPro" id="IPR019734">
    <property type="entry name" value="TPR_rpt"/>
</dbReference>
<dbReference type="PRINTS" id="PR01441">
    <property type="entry name" value="CELLSNTHASEC"/>
</dbReference>
<evidence type="ECO:0000313" key="10">
    <source>
        <dbReference type="Proteomes" id="UP001168540"/>
    </source>
</evidence>
<evidence type="ECO:0000256" key="1">
    <source>
        <dbReference type="ARBA" id="ARBA00005186"/>
    </source>
</evidence>
<feature type="signal peptide" evidence="7">
    <location>
        <begin position="1"/>
        <end position="22"/>
    </location>
</feature>
<evidence type="ECO:0000256" key="3">
    <source>
        <dbReference type="ARBA" id="ARBA00022737"/>
    </source>
</evidence>
<dbReference type="Gene3D" id="1.25.40.10">
    <property type="entry name" value="Tetratricopeptide repeat domain"/>
    <property type="match status" value="4"/>
</dbReference>
<feature type="chain" id="PRO_5046155782" evidence="7">
    <location>
        <begin position="23"/>
        <end position="1319"/>
    </location>
</feature>
<dbReference type="InterPro" id="IPR008410">
    <property type="entry name" value="BCSC_C"/>
</dbReference>
<evidence type="ECO:0000256" key="7">
    <source>
        <dbReference type="SAM" id="SignalP"/>
    </source>
</evidence>
<keyword evidence="10" id="KW-1185">Reference proteome</keyword>
<dbReference type="InterPro" id="IPR051012">
    <property type="entry name" value="CellSynth/LPSAsmb/PSIAsmb"/>
</dbReference>
<comment type="caution">
    <text evidence="9">The sequence shown here is derived from an EMBL/GenBank/DDBJ whole genome shotgun (WGS) entry which is preliminary data.</text>
</comment>
<evidence type="ECO:0000313" key="9">
    <source>
        <dbReference type="EMBL" id="MDN0073299.1"/>
    </source>
</evidence>
<feature type="repeat" description="TPR" evidence="6">
    <location>
        <begin position="310"/>
        <end position="343"/>
    </location>
</feature>
<evidence type="ECO:0000256" key="4">
    <source>
        <dbReference type="ARBA" id="ARBA00022803"/>
    </source>
</evidence>
<dbReference type="Proteomes" id="UP001168540">
    <property type="component" value="Unassembled WGS sequence"/>
</dbReference>
<evidence type="ECO:0000256" key="5">
    <source>
        <dbReference type="ARBA" id="ARBA00022916"/>
    </source>
</evidence>
<dbReference type="Pfam" id="PF13176">
    <property type="entry name" value="TPR_7"/>
    <property type="match status" value="1"/>
</dbReference>
<keyword evidence="5" id="KW-0135">Cellulose biosynthesis</keyword>
<dbReference type="InterPro" id="IPR011990">
    <property type="entry name" value="TPR-like_helical_dom_sf"/>
</dbReference>
<dbReference type="PROSITE" id="PS50005">
    <property type="entry name" value="TPR"/>
    <property type="match status" value="2"/>
</dbReference>
<feature type="domain" description="Cellulose synthase operon C C-terminal" evidence="8">
    <location>
        <begin position="966"/>
        <end position="1299"/>
    </location>
</feature>
<dbReference type="PANTHER" id="PTHR45586:SF1">
    <property type="entry name" value="LIPOPOLYSACCHARIDE ASSEMBLY PROTEIN B"/>
    <property type="match status" value="1"/>
</dbReference>
<proteinExistence type="predicted"/>
<sequence>MSRIIPLFVLSAATAAVPPVFAAPAQVDPVQTLLNQARMWQGLNRDDLAQQALDKLQRIAPNNPEGLTLLAQQQLKNRQDKAAAATLATLKRLYPGYEGIARIEQQQRLAGADLDKLLAARALARSGKVDAAIAALDELYKGRPPDGEPAVEYWQLVARSPNNGWARARAGLTALVAANPDNRRYRLTLADLYLNKPPAPPQVMAELKALSVHQDSRSQALGIWRRALLQEDLGSVQRDAFIAYLREVPDDEAVKEKLAGLDEAAAKQRALLADPAYQARLAAGKSLDQNRLADAERQLQLARQRFGNEADVLGNLGRLREKQGRYDEAIDYYRQAEAKDTDKTGWQRHITDARFAQRLAEAEQAEASGQLGAAEAALAEAGRLKPKSADLRVAQGQLWLRQGKPDAARDAYQAALTLEPDNGAALSGLIDVYVTAGDLGGASRYLDTLAPARRKVLGRAYPAAVAKVERERADRLLAAGRNDEAIAALQRAVAATPQDPWNRFALANAYAAAGQAARGEQLLRQLADAPAPDSEVLYAYALFRSRAEDDLVALQALQRIPPAQRSASMLQLQRRLWLRETLRLADADMAAGRPDRAERRLALAEGQLAGDPERLAELAKGWLTLGQPERGLTLMRRVYTERPTPAVALLYADLLLDAERSDEARTLLDKLPSGTLDKGQQDSLRAARSTLAVRLADRARADGHNGQARALLTTALAADPTSSSLLRNLASLDLTEGHVAESRQRLEAVLQRDPNDDEARLLMIDADRLSGQRAAALEGTDRLLAEPPKRSVDFRLRVIDRLMAMGEQARADQAVDKLVAEGELTPRLWGYTARQARRADQPDPALLRYQAGFAPAGLRPHLTALMASPDPDPAPVLQAPPPSTALSRLMLPGQAAVAAEVPALPGELAGVAPSQLRNQPLLPVAAEPAGNADLHAEYAELIDKRTGDVQAGLDVTARHTGTVGQSRMLSVQTPLLVNVPGPHEGKFFVRSDPITMSAGSLDPNDSYNRDRFGSIYQKPEADRAGYGQQAGRQSASGVAVGVGYENDDWRLDIGTTPIGFPVQDVVGGVKHYGKMGELNYNVDVSRRPLTSSVLTYAGTKDPVTKQTWGGVRATGASVGIGYDQGGDYGVWSNFGYHTLTGENVLDNRRLTAMGGVYWRAQREDTRRITLGLNSINFWYKENLSQFTFGQGGYYSPQRYNSLSLPVSYAARNERLSYLLRASVSVSNSREKDELYFPLEAAGANNPSFTASEGWGSGASLSGAFEYQLSPLWVLGGSFDLEYSQYYQPSRASLYLRYLFAPSGKPLPFPPEPLQPYSSF</sequence>
<keyword evidence="4 6" id="KW-0802">TPR repeat</keyword>
<protein>
    <submittedName>
        <fullName evidence="9">Cellulose synthase subunit BcsC-related outer membrane protein</fullName>
    </submittedName>
</protein>
<accession>A0ABT7XI80</accession>
<keyword evidence="2 7" id="KW-0732">Signal</keyword>
<name>A0ABT7XI80_9NEIS</name>
<dbReference type="EMBL" id="JAUEDK010000001">
    <property type="protein sequence ID" value="MDN0073299.1"/>
    <property type="molecule type" value="Genomic_DNA"/>
</dbReference>
<dbReference type="InterPro" id="IPR003921">
    <property type="entry name" value="Cell_synth_C"/>
</dbReference>
<dbReference type="SMART" id="SM00028">
    <property type="entry name" value="TPR"/>
    <property type="match status" value="5"/>
</dbReference>
<dbReference type="Pfam" id="PF14559">
    <property type="entry name" value="TPR_19"/>
    <property type="match status" value="3"/>
</dbReference>
<reference evidence="9" key="1">
    <citation type="submission" date="2023-06" db="EMBL/GenBank/DDBJ databases">
        <authorList>
            <person name="Zhang S."/>
        </authorList>
    </citation>
    <scope>NUCLEOTIDE SEQUENCE</scope>
    <source>
        <strain evidence="9">SG2303</strain>
    </source>
</reference>
<evidence type="ECO:0000259" key="8">
    <source>
        <dbReference type="Pfam" id="PF05420"/>
    </source>
</evidence>
<dbReference type="Pfam" id="PF05420">
    <property type="entry name" value="BCSC_C"/>
    <property type="match status" value="1"/>
</dbReference>
<evidence type="ECO:0000256" key="2">
    <source>
        <dbReference type="ARBA" id="ARBA00022729"/>
    </source>
</evidence>
<organism evidence="9 10">
    <name type="scientific">Crenobacter oryzisoli</name>
    <dbReference type="NCBI Taxonomy" id="3056844"/>
    <lineage>
        <taxon>Bacteria</taxon>
        <taxon>Pseudomonadati</taxon>
        <taxon>Pseudomonadota</taxon>
        <taxon>Betaproteobacteria</taxon>
        <taxon>Neisseriales</taxon>
        <taxon>Neisseriaceae</taxon>
        <taxon>Crenobacter</taxon>
    </lineage>
</organism>
<keyword evidence="3" id="KW-0677">Repeat</keyword>
<comment type="pathway">
    <text evidence="1">Glycan metabolism; bacterial cellulose biosynthesis.</text>
</comment>
<dbReference type="SUPFAM" id="SSF48452">
    <property type="entry name" value="TPR-like"/>
    <property type="match status" value="3"/>
</dbReference>
<evidence type="ECO:0000256" key="6">
    <source>
        <dbReference type="PROSITE-ProRule" id="PRU00339"/>
    </source>
</evidence>
<dbReference type="RefSeq" id="WP_289827819.1">
    <property type="nucleotide sequence ID" value="NZ_JAUEDK010000001.1"/>
</dbReference>
<dbReference type="PANTHER" id="PTHR45586">
    <property type="entry name" value="TPR REPEAT-CONTAINING PROTEIN PA4667"/>
    <property type="match status" value="1"/>
</dbReference>
<gene>
    <name evidence="9" type="ORF">QU481_00090</name>
</gene>